<protein>
    <submittedName>
        <fullName evidence="1">Uncharacterized protein</fullName>
    </submittedName>
</protein>
<dbReference type="AlphaFoldDB" id="A0A6A4H1B0"/>
<evidence type="ECO:0000313" key="2">
    <source>
        <dbReference type="Proteomes" id="UP000799118"/>
    </source>
</evidence>
<organism evidence="1 2">
    <name type="scientific">Gymnopus androsaceus JB14</name>
    <dbReference type="NCBI Taxonomy" id="1447944"/>
    <lineage>
        <taxon>Eukaryota</taxon>
        <taxon>Fungi</taxon>
        <taxon>Dikarya</taxon>
        <taxon>Basidiomycota</taxon>
        <taxon>Agaricomycotina</taxon>
        <taxon>Agaricomycetes</taxon>
        <taxon>Agaricomycetidae</taxon>
        <taxon>Agaricales</taxon>
        <taxon>Marasmiineae</taxon>
        <taxon>Omphalotaceae</taxon>
        <taxon>Gymnopus</taxon>
    </lineage>
</organism>
<gene>
    <name evidence="1" type="ORF">BT96DRAFT_945589</name>
</gene>
<accession>A0A6A4H1B0</accession>
<dbReference type="Proteomes" id="UP000799118">
    <property type="component" value="Unassembled WGS sequence"/>
</dbReference>
<name>A0A6A4H1B0_9AGAR</name>
<proteinExistence type="predicted"/>
<evidence type="ECO:0000313" key="1">
    <source>
        <dbReference type="EMBL" id="KAE9391125.1"/>
    </source>
</evidence>
<keyword evidence="2" id="KW-1185">Reference proteome</keyword>
<sequence length="186" mass="20122">MTPNLKEMNANFPWLERICGERNYPVVVCTDVMRPFPTFTADYALLLGSGSPPTPPRAPGRGPRVVIRILVPTQAGGNLAEEGILLVYEVPEAQKLKYLNMKEDLEDGRSCYRDRLSAPLREDVMVDDAEVGVRGTCLALRLVGAGTTLAGTVGIQSPLDAAGGAEAAGNVKLDLETEFKRRKVPV</sequence>
<dbReference type="EMBL" id="ML769635">
    <property type="protein sequence ID" value="KAE9391125.1"/>
    <property type="molecule type" value="Genomic_DNA"/>
</dbReference>
<reference evidence="1" key="1">
    <citation type="journal article" date="2019" name="Environ. Microbiol.">
        <title>Fungal ecological strategies reflected in gene transcription - a case study of two litter decomposers.</title>
        <authorList>
            <person name="Barbi F."/>
            <person name="Kohler A."/>
            <person name="Barry K."/>
            <person name="Baskaran P."/>
            <person name="Daum C."/>
            <person name="Fauchery L."/>
            <person name="Ihrmark K."/>
            <person name="Kuo A."/>
            <person name="LaButti K."/>
            <person name="Lipzen A."/>
            <person name="Morin E."/>
            <person name="Grigoriev I.V."/>
            <person name="Henrissat B."/>
            <person name="Lindahl B."/>
            <person name="Martin F."/>
        </authorList>
    </citation>
    <scope>NUCLEOTIDE SEQUENCE</scope>
    <source>
        <strain evidence="1">JB14</strain>
    </source>
</reference>